<dbReference type="RefSeq" id="YP_009498178.1">
    <property type="nucleotide sequence ID" value="NC_038054.1"/>
</dbReference>
<accession>A0A2Z4M9R9</accession>
<dbReference type="EMBL" id="MH319474">
    <property type="protein sequence ID" value="AWX52885.1"/>
    <property type="molecule type" value="Genomic_DNA"/>
</dbReference>
<gene>
    <name evidence="2" type="primary">orf321</name>
</gene>
<evidence type="ECO:0000313" key="2">
    <source>
        <dbReference type="EMBL" id="AWX52885.1"/>
    </source>
</evidence>
<sequence>MVVEESITKPSEIKLGESSKPLIIESNPTVVEESIPINVEESLPLKKTISSLFDQIKSWRNDKDVISNTPKQTIKEVDTLNVEQVETKPSPILENIRRLKSDNSLFGTAQEQITSSLKNQESSQEASTSQIPDQPENRSLFTNLFKEVRSQRKEYGTPLVETKDLDTSNKTGVGVYPDPLNLFDDTNALFDDDDTVEETKEIKDDKQPPFYLADPLSYWSEITSTIDNDSKEVTINFGKHWNDTFEIHTRTTDGHLEKHKFDASCRDDSNIDLTKDSFCWDSRKISIWIFQLMLVRQNGSWTLLLTNEIRVQTVTLNCLRI</sequence>
<dbReference type="AlphaFoldDB" id="A0A2Z4M9R9"/>
<geneLocation type="mitochondrion" evidence="2"/>
<protein>
    <submittedName>
        <fullName evidence="2">Uncharacterized protein</fullName>
    </submittedName>
</protein>
<name>A0A2Z4M9R9_9AGAM</name>
<organism evidence="2">
    <name type="scientific">Lactifluus volemus</name>
    <dbReference type="NCBI Taxonomy" id="71967"/>
    <lineage>
        <taxon>Eukaryota</taxon>
        <taxon>Fungi</taxon>
        <taxon>Dikarya</taxon>
        <taxon>Basidiomycota</taxon>
        <taxon>Agaricomycotina</taxon>
        <taxon>Agaricomycetes</taxon>
        <taxon>Russulales</taxon>
        <taxon>Russulaceae</taxon>
        <taxon>Lactifluus</taxon>
    </lineage>
</organism>
<feature type="region of interest" description="Disordered" evidence="1">
    <location>
        <begin position="114"/>
        <end position="138"/>
    </location>
</feature>
<evidence type="ECO:0000256" key="1">
    <source>
        <dbReference type="SAM" id="MobiDB-lite"/>
    </source>
</evidence>
<dbReference type="GeneID" id="37500560"/>
<reference evidence="2" key="1">
    <citation type="journal article" date="2019" name="Int. J. Biol. Macromol.">
        <title>Characterization and comparative analysis of six complete mitochondrial genomes from ectomycorrhizal fungi of the Lactarius genus and phylogenetic analysis of the Agaricomycetes.</title>
        <authorList>
            <person name="Li Q."/>
            <person name="Wang Q."/>
            <person name="Jin X."/>
            <person name="Chen Z."/>
            <person name="Xiong C."/>
            <person name="Li P."/>
            <person name="Liu Q."/>
            <person name="Huang W."/>
        </authorList>
    </citation>
    <scope>NUCLEOTIDE SEQUENCE</scope>
</reference>
<proteinExistence type="predicted"/>
<keyword evidence="2" id="KW-0496">Mitochondrion</keyword>